<dbReference type="SMART" id="SM00252">
    <property type="entry name" value="SH2"/>
    <property type="match status" value="1"/>
</dbReference>
<evidence type="ECO:0000256" key="4">
    <source>
        <dbReference type="ARBA" id="ARBA00023130"/>
    </source>
</evidence>
<dbReference type="Gene3D" id="3.30.505.10">
    <property type="entry name" value="SH2 domain"/>
    <property type="match status" value="1"/>
</dbReference>
<evidence type="ECO:0000313" key="7">
    <source>
        <dbReference type="Ensembl" id="ENSPKIP00000020208.1"/>
    </source>
</evidence>
<dbReference type="STRING" id="1676925.ENSPKIP00000020208"/>
<sequence length="162" mass="18546">MFRSIYFGKISKEKTERLLELYGKEGSFLTRDSESERGAYCLCVRRTPFVHTYKISQYHGGWAVKTPPGVKPQCFETLNDLIDCYRAAAPDSMAPLLHPLEKRLVSDNGENQGKRFSWVAFLKIDTGLKCPRSHYTEESEGWPLGQHAKIQAHGLYNKCHYA</sequence>
<dbReference type="GO" id="GO:0045087">
    <property type="term" value="P:innate immune response"/>
    <property type="evidence" value="ECO:0007669"/>
    <property type="project" value="UniProtKB-KW"/>
</dbReference>
<dbReference type="PROSITE" id="PS50001">
    <property type="entry name" value="SH2"/>
    <property type="match status" value="1"/>
</dbReference>
<reference evidence="7" key="2">
    <citation type="submission" date="2025-09" db="UniProtKB">
        <authorList>
            <consortium name="Ensembl"/>
        </authorList>
    </citation>
    <scope>IDENTIFICATION</scope>
</reference>
<keyword evidence="3 5" id="KW-0727">SH2 domain</keyword>
<evidence type="ECO:0000256" key="1">
    <source>
        <dbReference type="ARBA" id="ARBA00022588"/>
    </source>
</evidence>
<protein>
    <submittedName>
        <fullName evidence="7">SH2 domain-containing protein 1A-like</fullName>
    </submittedName>
</protein>
<dbReference type="GO" id="GO:0002250">
    <property type="term" value="P:adaptive immune response"/>
    <property type="evidence" value="ECO:0007669"/>
    <property type="project" value="UniProtKB-KW"/>
</dbReference>
<dbReference type="PRINTS" id="PR00401">
    <property type="entry name" value="SH2DOMAIN"/>
</dbReference>
<evidence type="ECO:0000256" key="2">
    <source>
        <dbReference type="ARBA" id="ARBA00022859"/>
    </source>
</evidence>
<dbReference type="GeneTree" id="ENSGT00940000168744"/>
<evidence type="ECO:0000256" key="3">
    <source>
        <dbReference type="ARBA" id="ARBA00022999"/>
    </source>
</evidence>
<evidence type="ECO:0000313" key="8">
    <source>
        <dbReference type="Proteomes" id="UP000261540"/>
    </source>
</evidence>
<name>A0A3B3RPM0_9TELE</name>
<dbReference type="SUPFAM" id="SSF55550">
    <property type="entry name" value="SH2 domain"/>
    <property type="match status" value="1"/>
</dbReference>
<dbReference type="Proteomes" id="UP000261540">
    <property type="component" value="Unplaced"/>
</dbReference>
<keyword evidence="1" id="KW-0399">Innate immunity</keyword>
<reference evidence="7" key="1">
    <citation type="submission" date="2025-08" db="UniProtKB">
        <authorList>
            <consortium name="Ensembl"/>
        </authorList>
    </citation>
    <scope>IDENTIFICATION</scope>
</reference>
<proteinExistence type="predicted"/>
<dbReference type="Ensembl" id="ENSPKIT00000000822.1">
    <property type="protein sequence ID" value="ENSPKIP00000020208.1"/>
    <property type="gene ID" value="ENSPKIG00000005068.1"/>
</dbReference>
<keyword evidence="2" id="KW-0391">Immunity</keyword>
<keyword evidence="4" id="KW-1064">Adaptive immunity</keyword>
<dbReference type="GO" id="GO:0009966">
    <property type="term" value="P:regulation of signal transduction"/>
    <property type="evidence" value="ECO:0007669"/>
    <property type="project" value="TreeGrafter"/>
</dbReference>
<dbReference type="PANTHER" id="PTHR46051">
    <property type="entry name" value="SH2 DOMAIN-CONTAINING PROTEIN"/>
    <property type="match status" value="1"/>
</dbReference>
<evidence type="ECO:0000259" key="6">
    <source>
        <dbReference type="PROSITE" id="PS50001"/>
    </source>
</evidence>
<dbReference type="Pfam" id="PF00017">
    <property type="entry name" value="SH2"/>
    <property type="match status" value="1"/>
</dbReference>
<evidence type="ECO:0000256" key="5">
    <source>
        <dbReference type="PROSITE-ProRule" id="PRU00191"/>
    </source>
</evidence>
<dbReference type="AlphaFoldDB" id="A0A3B3RPM0"/>
<keyword evidence="8" id="KW-1185">Reference proteome</keyword>
<dbReference type="InterPro" id="IPR036860">
    <property type="entry name" value="SH2_dom_sf"/>
</dbReference>
<dbReference type="GO" id="GO:0050776">
    <property type="term" value="P:regulation of immune response"/>
    <property type="evidence" value="ECO:0007669"/>
    <property type="project" value="TreeGrafter"/>
</dbReference>
<organism evidence="7 8">
    <name type="scientific">Paramormyrops kingsleyae</name>
    <dbReference type="NCBI Taxonomy" id="1676925"/>
    <lineage>
        <taxon>Eukaryota</taxon>
        <taxon>Metazoa</taxon>
        <taxon>Chordata</taxon>
        <taxon>Craniata</taxon>
        <taxon>Vertebrata</taxon>
        <taxon>Euteleostomi</taxon>
        <taxon>Actinopterygii</taxon>
        <taxon>Neopterygii</taxon>
        <taxon>Teleostei</taxon>
        <taxon>Osteoglossocephala</taxon>
        <taxon>Osteoglossomorpha</taxon>
        <taxon>Osteoglossiformes</taxon>
        <taxon>Mormyridae</taxon>
        <taxon>Paramormyrops</taxon>
    </lineage>
</organism>
<accession>A0A3B3RPM0</accession>
<feature type="domain" description="SH2" evidence="6">
    <location>
        <begin position="5"/>
        <end position="100"/>
    </location>
</feature>
<dbReference type="InterPro" id="IPR000980">
    <property type="entry name" value="SH2"/>
</dbReference>
<dbReference type="PANTHER" id="PTHR46051:SF1">
    <property type="entry name" value="INOSITOL POLYPHOSPHATE-RELATED PHOSPHATASE DOMAIN-CONTAINING PROTEIN"/>
    <property type="match status" value="1"/>
</dbReference>